<dbReference type="Pfam" id="PF08421">
    <property type="entry name" value="Methyltransf_13"/>
    <property type="match status" value="1"/>
</dbReference>
<evidence type="ECO:0000259" key="1">
    <source>
        <dbReference type="Pfam" id="PF04321"/>
    </source>
</evidence>
<evidence type="ECO:0000313" key="4">
    <source>
        <dbReference type="EMBL" id="QHT10641.1"/>
    </source>
</evidence>
<dbReference type="Pfam" id="PF08484">
    <property type="entry name" value="Methyltransf_14"/>
    <property type="match status" value="1"/>
</dbReference>
<organism evidence="4">
    <name type="scientific">viral metagenome</name>
    <dbReference type="NCBI Taxonomy" id="1070528"/>
    <lineage>
        <taxon>unclassified sequences</taxon>
        <taxon>metagenomes</taxon>
        <taxon>organismal metagenomes</taxon>
    </lineage>
</organism>
<proteinExistence type="predicted"/>
<dbReference type="InterPro" id="IPR038576">
    <property type="entry name" value="Methyltransf_Zn-bd_dom_put_sf"/>
</dbReference>
<sequence length="684" mass="79288">MKNILFTGGNGMIGTNFSYGIKPTSKELNICDKESIKKYTNDIYFDSIIHLAATNLRESENNNKKAIDTNINGTLNMLEIAIERNIPFVIVSTGAVFSSDNKNIKFDEKCITCPNSFYGYTKESSEKIALLYKKTILIRTGWLFGGNQKTHYKYVENIINNFITKTEIKASNDFIGSPTYVIDLIKKIEEHLSNERYGIHHIVNSGTASGVEIARELSEIMNVDTSLIIEMNHNDIPNNGGNRSKTEVLDTIYDYNKMRHWKDSLNEYFSLYIKKKGVLIENKKIIKNYKNREKCRLCNNYILNVFFNLEPCAFANSFTKTKTYHELIPLDIAICNNCKHIQLIQIIDPTLLYSNYLYVSSTSNIMINHLKDSVDLFIKEININKNDHILEIGANDGVCVNHLLENGYNIIGIDPAKNIKERNDLPIICDFFSSKILNTFKNKFKLIYSFHCCAHIEDINDVFDSVHKLLDNNGYFIFEVGYFYDVYRNKTFDTIYHEHIDYHTVTSMKSFAEKKKFKLYNVKTNDIQGGAIQFFLCKNTSIKEINIDYYLNKEKEINLHDYDNLSEWKMNIIKNGKDINYILNSLKSYGKKIAGYGASAKSTTFLYQYKIENNVLEYIIDDNIFKHNHFSPGLNIPIKSFNQIDNVDYIIILSWNFSEVIINKIKKYNNNIRIIIPFPEIRII</sequence>
<reference evidence="4" key="1">
    <citation type="journal article" date="2020" name="Nature">
        <title>Giant virus diversity and host interactions through global metagenomics.</title>
        <authorList>
            <person name="Schulz F."/>
            <person name="Roux S."/>
            <person name="Paez-Espino D."/>
            <person name="Jungbluth S."/>
            <person name="Walsh D.A."/>
            <person name="Denef V.J."/>
            <person name="McMahon K.D."/>
            <person name="Konstantinidis K.T."/>
            <person name="Eloe-Fadrosh E.A."/>
            <person name="Kyrpides N.C."/>
            <person name="Woyke T."/>
        </authorList>
    </citation>
    <scope>NUCLEOTIDE SEQUENCE</scope>
    <source>
        <strain evidence="4">GVMAG-M-3300023174-107</strain>
    </source>
</reference>
<dbReference type="InterPro" id="IPR036291">
    <property type="entry name" value="NAD(P)-bd_dom_sf"/>
</dbReference>
<dbReference type="InterPro" id="IPR013691">
    <property type="entry name" value="MeTrfase_14"/>
</dbReference>
<dbReference type="InterPro" id="IPR013630">
    <property type="entry name" value="Methyltransf_Zn-bd_dom_put"/>
</dbReference>
<protein>
    <recommendedName>
        <fullName evidence="5">RmlD-like substrate binding domain-containing protein</fullName>
    </recommendedName>
</protein>
<feature type="domain" description="RmlD-like substrate binding" evidence="1">
    <location>
        <begin position="3"/>
        <end position="269"/>
    </location>
</feature>
<feature type="domain" description="C-methyltransferase" evidence="3">
    <location>
        <begin position="527"/>
        <end position="679"/>
    </location>
</feature>
<dbReference type="GO" id="GO:0008831">
    <property type="term" value="F:dTDP-4-dehydrorhamnose reductase activity"/>
    <property type="evidence" value="ECO:0007669"/>
    <property type="project" value="TreeGrafter"/>
</dbReference>
<dbReference type="InterPro" id="IPR029903">
    <property type="entry name" value="RmlD-like-bd"/>
</dbReference>
<evidence type="ECO:0008006" key="5">
    <source>
        <dbReference type="Google" id="ProtNLM"/>
    </source>
</evidence>
<dbReference type="InterPro" id="IPR029063">
    <property type="entry name" value="SAM-dependent_MTases_sf"/>
</dbReference>
<dbReference type="PANTHER" id="PTHR10491">
    <property type="entry name" value="DTDP-4-DEHYDRORHAMNOSE REDUCTASE"/>
    <property type="match status" value="1"/>
</dbReference>
<dbReference type="AlphaFoldDB" id="A0A6C0D246"/>
<dbReference type="Gene3D" id="3.40.50.150">
    <property type="entry name" value="Vaccinia Virus protein VP39"/>
    <property type="match status" value="1"/>
</dbReference>
<name>A0A6C0D246_9ZZZZ</name>
<dbReference type="InterPro" id="IPR005913">
    <property type="entry name" value="dTDP_dehydrorham_reduct"/>
</dbReference>
<evidence type="ECO:0000259" key="3">
    <source>
        <dbReference type="Pfam" id="PF08484"/>
    </source>
</evidence>
<dbReference type="GO" id="GO:0005829">
    <property type="term" value="C:cytosol"/>
    <property type="evidence" value="ECO:0007669"/>
    <property type="project" value="TreeGrafter"/>
</dbReference>
<dbReference type="Pfam" id="PF04321">
    <property type="entry name" value="RmlD_sub_bind"/>
    <property type="match status" value="1"/>
</dbReference>
<feature type="domain" description="Methyltransferase putative zinc binding" evidence="2">
    <location>
        <begin position="295"/>
        <end position="353"/>
    </location>
</feature>
<dbReference type="SUPFAM" id="SSF53335">
    <property type="entry name" value="S-adenosyl-L-methionine-dependent methyltransferases"/>
    <property type="match status" value="1"/>
</dbReference>
<accession>A0A6C0D246</accession>
<dbReference type="PANTHER" id="PTHR10491:SF4">
    <property type="entry name" value="METHIONINE ADENOSYLTRANSFERASE 2 SUBUNIT BETA"/>
    <property type="match status" value="1"/>
</dbReference>
<dbReference type="GO" id="GO:0019305">
    <property type="term" value="P:dTDP-rhamnose biosynthetic process"/>
    <property type="evidence" value="ECO:0007669"/>
    <property type="project" value="TreeGrafter"/>
</dbReference>
<dbReference type="Pfam" id="PF13489">
    <property type="entry name" value="Methyltransf_23"/>
    <property type="match status" value="1"/>
</dbReference>
<dbReference type="SUPFAM" id="SSF51735">
    <property type="entry name" value="NAD(P)-binding Rossmann-fold domains"/>
    <property type="match status" value="1"/>
</dbReference>
<dbReference type="Gene3D" id="6.20.50.110">
    <property type="entry name" value="Methyltransferase, zinc-binding domain"/>
    <property type="match status" value="1"/>
</dbReference>
<dbReference type="EMBL" id="MN739523">
    <property type="protein sequence ID" value="QHT10641.1"/>
    <property type="molecule type" value="Genomic_DNA"/>
</dbReference>
<evidence type="ECO:0000259" key="2">
    <source>
        <dbReference type="Pfam" id="PF08421"/>
    </source>
</evidence>
<dbReference type="Gene3D" id="3.40.50.720">
    <property type="entry name" value="NAD(P)-binding Rossmann-like Domain"/>
    <property type="match status" value="2"/>
</dbReference>